<dbReference type="InterPro" id="IPR036520">
    <property type="entry name" value="UPF0759_sf"/>
</dbReference>
<dbReference type="Gene3D" id="3.20.20.410">
    <property type="entry name" value="Protein of unknown function UPF0759"/>
    <property type="match status" value="1"/>
</dbReference>
<dbReference type="SUPFAM" id="SSF117396">
    <property type="entry name" value="TM1631-like"/>
    <property type="match status" value="1"/>
</dbReference>
<accession>A0ABT3RFS1</accession>
<proteinExistence type="predicted"/>
<evidence type="ECO:0000313" key="1">
    <source>
        <dbReference type="EMBL" id="MCX2740286.1"/>
    </source>
</evidence>
<sequence length="252" mass="29615">MEQQIHIGTSGWHYKHWVGTFYPKELRPKDFSGYYTRFFKTVEINDSFYKLPSADTFASWRQAVPDDFIFSVKASRYLTHMKKLKDPQEPLDRFFASANALEHKLGPVLFQLPPGWKVNAQRLRDFTALLPPYYKYTFEFRHQSWYTDEVLDLLRKHNAAFCIYELDGHVTPLHVTADFVYVRLHGPVGKYGGSYSESALQWWAQQCKQWQQQGLEVYVYFDNDQLGYAAFNALRLQEIVHPKRLKPGAEIA</sequence>
<keyword evidence="2" id="KW-1185">Reference proteome</keyword>
<dbReference type="RefSeq" id="WP_266052346.1">
    <property type="nucleotide sequence ID" value="NZ_JAPFQO010000006.1"/>
</dbReference>
<gene>
    <name evidence="1" type="ORF">OO017_10050</name>
</gene>
<dbReference type="EMBL" id="JAPFQO010000006">
    <property type="protein sequence ID" value="MCX2740286.1"/>
    <property type="molecule type" value="Genomic_DNA"/>
</dbReference>
<dbReference type="InterPro" id="IPR002763">
    <property type="entry name" value="DUF72"/>
</dbReference>
<protein>
    <submittedName>
        <fullName evidence="1">DUF72 domain-containing protein</fullName>
    </submittedName>
</protein>
<reference evidence="1 2" key="1">
    <citation type="submission" date="2022-11" db="EMBL/GenBank/DDBJ databases">
        <title>The characterization of three novel Bacteroidetes species and genomic analysis of their roles in tidal elemental geochemical cycles.</title>
        <authorList>
            <person name="Ma K.-J."/>
        </authorList>
    </citation>
    <scope>NUCLEOTIDE SEQUENCE [LARGE SCALE GENOMIC DNA]</scope>
    <source>
        <strain evidence="1 2">M82</strain>
    </source>
</reference>
<dbReference type="PANTHER" id="PTHR30348:SF4">
    <property type="entry name" value="DUF72 DOMAIN-CONTAINING PROTEIN"/>
    <property type="match status" value="1"/>
</dbReference>
<dbReference type="PANTHER" id="PTHR30348">
    <property type="entry name" value="UNCHARACTERIZED PROTEIN YECE"/>
    <property type="match status" value="1"/>
</dbReference>
<evidence type="ECO:0000313" key="2">
    <source>
        <dbReference type="Proteomes" id="UP001207228"/>
    </source>
</evidence>
<dbReference type="Pfam" id="PF01904">
    <property type="entry name" value="DUF72"/>
    <property type="match status" value="1"/>
</dbReference>
<dbReference type="Proteomes" id="UP001207228">
    <property type="component" value="Unassembled WGS sequence"/>
</dbReference>
<comment type="caution">
    <text evidence="1">The sequence shown here is derived from an EMBL/GenBank/DDBJ whole genome shotgun (WGS) entry which is preliminary data.</text>
</comment>
<organism evidence="1 2">
    <name type="scientific">Pontibacter anaerobius</name>
    <dbReference type="NCBI Taxonomy" id="2993940"/>
    <lineage>
        <taxon>Bacteria</taxon>
        <taxon>Pseudomonadati</taxon>
        <taxon>Bacteroidota</taxon>
        <taxon>Cytophagia</taxon>
        <taxon>Cytophagales</taxon>
        <taxon>Hymenobacteraceae</taxon>
        <taxon>Pontibacter</taxon>
    </lineage>
</organism>
<name>A0ABT3RFS1_9BACT</name>